<keyword evidence="3" id="KW-1185">Reference proteome</keyword>
<proteinExistence type="predicted"/>
<dbReference type="Gene3D" id="3.40.630.30">
    <property type="match status" value="1"/>
</dbReference>
<protein>
    <submittedName>
        <fullName evidence="2">GCN5-related N-acetyltransferase</fullName>
    </submittedName>
</protein>
<dbReference type="InterPro" id="IPR000182">
    <property type="entry name" value="GNAT_dom"/>
</dbReference>
<evidence type="ECO:0000313" key="3">
    <source>
        <dbReference type="Proteomes" id="UP000002734"/>
    </source>
</evidence>
<organism evidence="2 3">
    <name type="scientific">Musicola paradisiaca (strain Ech703)</name>
    <name type="common">Dickeya paradisiaca</name>
    <name type="synonym">Dickeya dadantii</name>
    <dbReference type="NCBI Taxonomy" id="579405"/>
    <lineage>
        <taxon>Bacteria</taxon>
        <taxon>Pseudomonadati</taxon>
        <taxon>Pseudomonadota</taxon>
        <taxon>Gammaproteobacteria</taxon>
        <taxon>Enterobacterales</taxon>
        <taxon>Pectobacteriaceae</taxon>
        <taxon>Musicola</taxon>
    </lineage>
</organism>
<dbReference type="SUPFAM" id="SSF55729">
    <property type="entry name" value="Acyl-CoA N-acyltransferases (Nat)"/>
    <property type="match status" value="1"/>
</dbReference>
<dbReference type="HOGENOM" id="CLU_013985_3_4_6"/>
<dbReference type="STRING" id="579405.Dd703_3248"/>
<dbReference type="GO" id="GO:0016747">
    <property type="term" value="F:acyltransferase activity, transferring groups other than amino-acyl groups"/>
    <property type="evidence" value="ECO:0007669"/>
    <property type="project" value="InterPro"/>
</dbReference>
<evidence type="ECO:0000313" key="2">
    <source>
        <dbReference type="EMBL" id="ACS87010.1"/>
    </source>
</evidence>
<dbReference type="InterPro" id="IPR051531">
    <property type="entry name" value="N-acetyltransferase"/>
</dbReference>
<accession>C6CDD9</accession>
<dbReference type="PANTHER" id="PTHR43792">
    <property type="entry name" value="GNAT FAMILY, PUTATIVE (AFU_ORTHOLOGUE AFUA_3G00765)-RELATED-RELATED"/>
    <property type="match status" value="1"/>
</dbReference>
<dbReference type="Proteomes" id="UP000002734">
    <property type="component" value="Chromosome"/>
</dbReference>
<dbReference type="eggNOG" id="COG1670">
    <property type="taxonomic scope" value="Bacteria"/>
</dbReference>
<dbReference type="PROSITE" id="PS51186">
    <property type="entry name" value="GNAT"/>
    <property type="match status" value="1"/>
</dbReference>
<dbReference type="InterPro" id="IPR016181">
    <property type="entry name" value="Acyl_CoA_acyltransferase"/>
</dbReference>
<name>C6CDD9_MUSP7</name>
<reference evidence="2" key="1">
    <citation type="submission" date="2009-06" db="EMBL/GenBank/DDBJ databases">
        <title>Complete sequence of Dickeya dadantii Ech703.</title>
        <authorList>
            <consortium name="US DOE Joint Genome Institute"/>
            <person name="Lucas S."/>
            <person name="Copeland A."/>
            <person name="Lapidus A."/>
            <person name="Glavina del Rio T."/>
            <person name="Dalin E."/>
            <person name="Tice H."/>
            <person name="Bruce D."/>
            <person name="Goodwin L."/>
            <person name="Pitluck S."/>
            <person name="Chertkov O."/>
            <person name="Brettin T."/>
            <person name="Detter J.C."/>
            <person name="Han C."/>
            <person name="Larimer F."/>
            <person name="Land M."/>
            <person name="Hauser L."/>
            <person name="Kyrpides N."/>
            <person name="Mikhailova N."/>
            <person name="Balakrishnan V."/>
            <person name="Glasner J."/>
            <person name="Perna N.T."/>
        </authorList>
    </citation>
    <scope>NUCLEOTIDE SEQUENCE [LARGE SCALE GENOMIC DNA]</scope>
    <source>
        <strain evidence="2">Ech703</strain>
    </source>
</reference>
<evidence type="ECO:0000259" key="1">
    <source>
        <dbReference type="PROSITE" id="PS51186"/>
    </source>
</evidence>
<sequence>MQQPSLTTTHLQLRPLRLSDALVLTQLLNSDPRIAAMTVQIPYPCPRELIERWITGLEDSWTLGQSAAFAICLQHSRQLIGVIALSAMDGDKPEIGYWLTAAHWHQGLGTQACQAMCQFAFSQGVRRIYACHLPQNVASGRVLLKSGFHALGFHRVTMVTLRQRMRVAVYRIEAPVTSRFPA</sequence>
<dbReference type="EMBL" id="CP001654">
    <property type="protein sequence ID" value="ACS87010.1"/>
    <property type="molecule type" value="Genomic_DNA"/>
</dbReference>
<dbReference type="KEGG" id="dda:Dd703_3248"/>
<dbReference type="CDD" id="cd04301">
    <property type="entry name" value="NAT_SF"/>
    <property type="match status" value="1"/>
</dbReference>
<feature type="domain" description="N-acetyltransferase" evidence="1">
    <location>
        <begin position="11"/>
        <end position="175"/>
    </location>
</feature>
<gene>
    <name evidence="2" type="ordered locus">Dd703_3248</name>
</gene>
<dbReference type="RefSeq" id="WP_015854910.1">
    <property type="nucleotide sequence ID" value="NC_012880.1"/>
</dbReference>
<dbReference type="AlphaFoldDB" id="C6CDD9"/>
<dbReference type="Pfam" id="PF13302">
    <property type="entry name" value="Acetyltransf_3"/>
    <property type="match status" value="1"/>
</dbReference>